<dbReference type="Proteomes" id="UP000001918">
    <property type="component" value="Chromosome"/>
</dbReference>
<feature type="transmembrane region" description="Helical" evidence="4">
    <location>
        <begin position="154"/>
        <end position="174"/>
    </location>
</feature>
<organism evidence="6 7">
    <name type="scientific">Thermomonospora curvata (strain ATCC 19995 / DSM 43183 / JCM 3096 / KCTC 9072 / NBRC 15933 / NCIMB 10081 / Henssen B9)</name>
    <dbReference type="NCBI Taxonomy" id="471852"/>
    <lineage>
        <taxon>Bacteria</taxon>
        <taxon>Bacillati</taxon>
        <taxon>Actinomycetota</taxon>
        <taxon>Actinomycetes</taxon>
        <taxon>Streptosporangiales</taxon>
        <taxon>Thermomonosporaceae</taxon>
        <taxon>Thermomonospora</taxon>
    </lineage>
</organism>
<keyword evidence="4" id="KW-0472">Membrane</keyword>
<proteinExistence type="predicted"/>
<dbReference type="AlphaFoldDB" id="D1A7X8"/>
<keyword evidence="4" id="KW-1133">Transmembrane helix</keyword>
<keyword evidence="2 6" id="KW-0418">Kinase</keyword>
<dbReference type="GO" id="GO:0016020">
    <property type="term" value="C:membrane"/>
    <property type="evidence" value="ECO:0007669"/>
    <property type="project" value="InterPro"/>
</dbReference>
<dbReference type="GO" id="GO:0000155">
    <property type="term" value="F:phosphorelay sensor kinase activity"/>
    <property type="evidence" value="ECO:0007669"/>
    <property type="project" value="InterPro"/>
</dbReference>
<evidence type="ECO:0000259" key="5">
    <source>
        <dbReference type="Pfam" id="PF07730"/>
    </source>
</evidence>
<evidence type="ECO:0000256" key="4">
    <source>
        <dbReference type="SAM" id="Phobius"/>
    </source>
</evidence>
<sequence length="405" mass="43178">MTTINGTSADIAERASRRLEKARRLTEGTFATVAVILAVILGMDVGRQYVEETIAPPVALAALAGLGFFGALYTRLVRAGLAGRTPVRELVLSGALAAVLSLMIFESHLWIAVGPVWASGAVLCLPGVRRIAAVCAGTGAVMATYTVIEAGERAHWYMWPTMFVLFTVTCGVTVTGNMAQKWLWEVMQEAHAAREAQARLAVTEERLRFARDLHDLLGHSLSLIAVKSELAIRMAEADPARAKAEMADVRQAARDALREVRAAVRGYRQVELDAEVAGVRAVLEAAGVRCSVPRHLDGLPPQVGTVLAWVVREGATNVLKHSDARRCDITLSRADDAVVLEMINDGARPASGDSGTGLTGLTERLATVGGTLTAEHIEAGRFLLRATVPLPGEPAADDEPLRSVA</sequence>
<gene>
    <name evidence="6" type="ordered locus">Tcur_2958</name>
</gene>
<name>D1A7X8_THECD</name>
<evidence type="ECO:0000313" key="6">
    <source>
        <dbReference type="EMBL" id="ACY98500.1"/>
    </source>
</evidence>
<dbReference type="STRING" id="471852.Tcur_2958"/>
<dbReference type="EMBL" id="CP001738">
    <property type="protein sequence ID" value="ACY98500.1"/>
    <property type="molecule type" value="Genomic_DNA"/>
</dbReference>
<feature type="domain" description="Signal transduction histidine kinase subgroup 3 dimerisation and phosphoacceptor" evidence="5">
    <location>
        <begin position="205"/>
        <end position="271"/>
    </location>
</feature>
<evidence type="ECO:0000256" key="3">
    <source>
        <dbReference type="ARBA" id="ARBA00023012"/>
    </source>
</evidence>
<protein>
    <submittedName>
        <fullName evidence="6">Histidine kinase</fullName>
    </submittedName>
</protein>
<dbReference type="CDD" id="cd16917">
    <property type="entry name" value="HATPase_UhpB-NarQ-NarX-like"/>
    <property type="match status" value="1"/>
</dbReference>
<feature type="transmembrane region" description="Helical" evidence="4">
    <location>
        <begin position="86"/>
        <end position="103"/>
    </location>
</feature>
<dbReference type="KEGG" id="tcu:Tcur_2958"/>
<keyword evidence="7" id="KW-1185">Reference proteome</keyword>
<feature type="transmembrane region" description="Helical" evidence="4">
    <location>
        <begin position="131"/>
        <end position="148"/>
    </location>
</feature>
<dbReference type="HOGENOM" id="CLU_000445_20_8_11"/>
<dbReference type="Gene3D" id="3.30.565.10">
    <property type="entry name" value="Histidine kinase-like ATPase, C-terminal domain"/>
    <property type="match status" value="1"/>
</dbReference>
<accession>D1A7X8</accession>
<dbReference type="GO" id="GO:0046983">
    <property type="term" value="F:protein dimerization activity"/>
    <property type="evidence" value="ECO:0007669"/>
    <property type="project" value="InterPro"/>
</dbReference>
<evidence type="ECO:0000256" key="2">
    <source>
        <dbReference type="ARBA" id="ARBA00022777"/>
    </source>
</evidence>
<dbReference type="eggNOG" id="COG4585">
    <property type="taxonomic scope" value="Bacteria"/>
</dbReference>
<dbReference type="InterPro" id="IPR050482">
    <property type="entry name" value="Sensor_HK_TwoCompSys"/>
</dbReference>
<dbReference type="PANTHER" id="PTHR24421">
    <property type="entry name" value="NITRATE/NITRITE SENSOR PROTEIN NARX-RELATED"/>
    <property type="match status" value="1"/>
</dbReference>
<reference evidence="6 7" key="1">
    <citation type="journal article" date="2011" name="Stand. Genomic Sci.">
        <title>Complete genome sequence of Thermomonospora curvata type strain (B9).</title>
        <authorList>
            <person name="Chertkov O."/>
            <person name="Sikorski J."/>
            <person name="Nolan M."/>
            <person name="Lapidus A."/>
            <person name="Lucas S."/>
            <person name="Del Rio T.G."/>
            <person name="Tice H."/>
            <person name="Cheng J.F."/>
            <person name="Goodwin L."/>
            <person name="Pitluck S."/>
            <person name="Liolios K."/>
            <person name="Ivanova N."/>
            <person name="Mavromatis K."/>
            <person name="Mikhailova N."/>
            <person name="Ovchinnikova G."/>
            <person name="Pati A."/>
            <person name="Chen A."/>
            <person name="Palaniappan K."/>
            <person name="Djao O.D."/>
            <person name="Land M."/>
            <person name="Hauser L."/>
            <person name="Chang Y.J."/>
            <person name="Jeffries C.D."/>
            <person name="Brettin T."/>
            <person name="Han C."/>
            <person name="Detter J.C."/>
            <person name="Rohde M."/>
            <person name="Goker M."/>
            <person name="Woyke T."/>
            <person name="Bristow J."/>
            <person name="Eisen J.A."/>
            <person name="Markowitz V."/>
            <person name="Hugenholtz P."/>
            <person name="Klenk H.P."/>
            <person name="Kyrpides N.C."/>
        </authorList>
    </citation>
    <scope>NUCLEOTIDE SEQUENCE [LARGE SCALE GENOMIC DNA]</scope>
    <source>
        <strain evidence="7">ATCC 19995 / DSM 43183 / JCM 3096 / KCTC 9072 / NBRC 15933 / NCIMB 10081 / Henssen B9</strain>
    </source>
</reference>
<feature type="transmembrane region" description="Helical" evidence="4">
    <location>
        <begin position="54"/>
        <end position="74"/>
    </location>
</feature>
<evidence type="ECO:0000313" key="7">
    <source>
        <dbReference type="Proteomes" id="UP000001918"/>
    </source>
</evidence>
<keyword evidence="4" id="KW-0812">Transmembrane</keyword>
<feature type="transmembrane region" description="Helical" evidence="4">
    <location>
        <begin position="25"/>
        <end position="42"/>
    </location>
</feature>
<keyword evidence="1" id="KW-0808">Transferase</keyword>
<dbReference type="InterPro" id="IPR011712">
    <property type="entry name" value="Sig_transdc_His_kin_sub3_dim/P"/>
</dbReference>
<dbReference type="RefSeq" id="WP_012853284.1">
    <property type="nucleotide sequence ID" value="NC_013510.1"/>
</dbReference>
<dbReference type="InterPro" id="IPR036890">
    <property type="entry name" value="HATPase_C_sf"/>
</dbReference>
<keyword evidence="3" id="KW-0902">Two-component regulatory system</keyword>
<dbReference type="PANTHER" id="PTHR24421:SF63">
    <property type="entry name" value="SENSOR HISTIDINE KINASE DESK"/>
    <property type="match status" value="1"/>
</dbReference>
<evidence type="ECO:0000256" key="1">
    <source>
        <dbReference type="ARBA" id="ARBA00022679"/>
    </source>
</evidence>
<dbReference type="SUPFAM" id="SSF55874">
    <property type="entry name" value="ATPase domain of HSP90 chaperone/DNA topoisomerase II/histidine kinase"/>
    <property type="match status" value="1"/>
</dbReference>
<dbReference type="Gene3D" id="1.20.5.1930">
    <property type="match status" value="1"/>
</dbReference>
<dbReference type="Pfam" id="PF07730">
    <property type="entry name" value="HisKA_3"/>
    <property type="match status" value="1"/>
</dbReference>